<name>A0A094Q268_9ZZZZ</name>
<sequence length="76" mass="8402">MRYFVKLPKFNESAAGAISIASRAELFPYYGRTVAEIPKLGRFTPKLAALLGIDILQKAKTDHIGEHARATVGEER</sequence>
<comment type="caution">
    <text evidence="1">The sequence shown here is derived from an EMBL/GenBank/DDBJ whole genome shotgun (WGS) entry which is preliminary data.</text>
</comment>
<accession>A0A094Q268</accession>
<gene>
    <name evidence="1" type="ORF">GM50_15350</name>
</gene>
<protein>
    <submittedName>
        <fullName evidence="1">Uncharacterized protein</fullName>
    </submittedName>
</protein>
<reference evidence="1" key="1">
    <citation type="submission" date="2014-05" db="EMBL/GenBank/DDBJ databases">
        <title>Key roles for freshwater Actinobacteria revealed by deep metagenomic sequencing.</title>
        <authorList>
            <person name="Ghai R."/>
            <person name="Mizuno C.M."/>
            <person name="Picazo A."/>
            <person name="Camacho A."/>
            <person name="Rodriguez-Valera F."/>
        </authorList>
    </citation>
    <scope>NUCLEOTIDE SEQUENCE</scope>
</reference>
<evidence type="ECO:0000313" key="1">
    <source>
        <dbReference type="EMBL" id="KGA16154.1"/>
    </source>
</evidence>
<dbReference type="AlphaFoldDB" id="A0A094Q268"/>
<organism evidence="1">
    <name type="scientific">freshwater metagenome</name>
    <dbReference type="NCBI Taxonomy" id="449393"/>
    <lineage>
        <taxon>unclassified sequences</taxon>
        <taxon>metagenomes</taxon>
        <taxon>ecological metagenomes</taxon>
    </lineage>
</organism>
<proteinExistence type="predicted"/>
<dbReference type="EMBL" id="JNSK01000074">
    <property type="protein sequence ID" value="KGA16154.1"/>
    <property type="molecule type" value="Genomic_DNA"/>
</dbReference>